<dbReference type="Pfam" id="PF13812">
    <property type="entry name" value="PPR_3"/>
    <property type="match status" value="1"/>
</dbReference>
<keyword evidence="1" id="KW-0677">Repeat</keyword>
<evidence type="ECO:0000313" key="4">
    <source>
        <dbReference type="Proteomes" id="UP000316621"/>
    </source>
</evidence>
<evidence type="ECO:0008006" key="5">
    <source>
        <dbReference type="Google" id="ProtNLM"/>
    </source>
</evidence>
<dbReference type="PANTHER" id="PTHR47942:SF20">
    <property type="entry name" value="OS05G0294600 PROTEIN"/>
    <property type="match status" value="1"/>
</dbReference>
<accession>A0A4Y7JEW9</accession>
<dbReference type="AlphaFoldDB" id="A0A4Y7JEW9"/>
<dbReference type="NCBIfam" id="TIGR00756">
    <property type="entry name" value="PPR"/>
    <property type="match status" value="2"/>
</dbReference>
<dbReference type="PANTHER" id="PTHR47942">
    <property type="entry name" value="TETRATRICOPEPTIDE REPEAT (TPR)-LIKE SUPERFAMILY PROTEIN-RELATED"/>
    <property type="match status" value="1"/>
</dbReference>
<protein>
    <recommendedName>
        <fullName evidence="5">Pentatricopeptide repeat-containing protein</fullName>
    </recommendedName>
</protein>
<reference evidence="3 4" key="1">
    <citation type="journal article" date="2018" name="Science">
        <title>The opium poppy genome and morphinan production.</title>
        <authorList>
            <person name="Guo L."/>
            <person name="Winzer T."/>
            <person name="Yang X."/>
            <person name="Li Y."/>
            <person name="Ning Z."/>
            <person name="He Z."/>
            <person name="Teodor R."/>
            <person name="Lu Y."/>
            <person name="Bowser T.A."/>
            <person name="Graham I.A."/>
            <person name="Ye K."/>
        </authorList>
    </citation>
    <scope>NUCLEOTIDE SEQUENCE [LARGE SCALE GENOMIC DNA]</scope>
    <source>
        <strain evidence="4">cv. HN1</strain>
        <tissue evidence="3">Leaves</tissue>
    </source>
</reference>
<dbReference type="Gene3D" id="1.25.40.10">
    <property type="entry name" value="Tetratricopeptide repeat domain"/>
    <property type="match status" value="1"/>
</dbReference>
<evidence type="ECO:0000313" key="3">
    <source>
        <dbReference type="EMBL" id="RZC59633.1"/>
    </source>
</evidence>
<evidence type="ECO:0000256" key="2">
    <source>
        <dbReference type="PROSITE-ProRule" id="PRU00708"/>
    </source>
</evidence>
<dbReference type="OMA" id="YIVIYKA"/>
<dbReference type="EMBL" id="CM010718">
    <property type="protein sequence ID" value="RZC59633.1"/>
    <property type="molecule type" value="Genomic_DNA"/>
</dbReference>
<name>A0A4Y7JEW9_PAPSO</name>
<dbReference type="PROSITE" id="PS51375">
    <property type="entry name" value="PPR"/>
    <property type="match status" value="1"/>
</dbReference>
<organism evidence="3 4">
    <name type="scientific">Papaver somniferum</name>
    <name type="common">Opium poppy</name>
    <dbReference type="NCBI Taxonomy" id="3469"/>
    <lineage>
        <taxon>Eukaryota</taxon>
        <taxon>Viridiplantae</taxon>
        <taxon>Streptophyta</taxon>
        <taxon>Embryophyta</taxon>
        <taxon>Tracheophyta</taxon>
        <taxon>Spermatophyta</taxon>
        <taxon>Magnoliopsida</taxon>
        <taxon>Ranunculales</taxon>
        <taxon>Papaveraceae</taxon>
        <taxon>Papaveroideae</taxon>
        <taxon>Papaver</taxon>
    </lineage>
</organism>
<dbReference type="InterPro" id="IPR011990">
    <property type="entry name" value="TPR-like_helical_dom_sf"/>
</dbReference>
<dbReference type="InterPro" id="IPR051222">
    <property type="entry name" value="PPR/CCM1_RNA-binding"/>
</dbReference>
<dbReference type="InterPro" id="IPR002885">
    <property type="entry name" value="PPR_rpt"/>
</dbReference>
<feature type="repeat" description="PPR" evidence="2">
    <location>
        <begin position="54"/>
        <end position="88"/>
    </location>
</feature>
<dbReference type="Gramene" id="RZC59633">
    <property type="protein sequence ID" value="RZC59633"/>
    <property type="gene ID" value="C5167_006934"/>
</dbReference>
<proteinExistence type="predicted"/>
<keyword evidence="4" id="KW-1185">Reference proteome</keyword>
<sequence length="94" mass="10455">MVDRGLEPSVVSYNVLLSGICRRTVLHPGTHFEGIIQKAENLLDEMQKMGIEPDVAGYSIVFHVYSRAHKPDLSLDKLSSMKEKGIFPTVATQL</sequence>
<gene>
    <name evidence="3" type="ORF">C5167_006934</name>
</gene>
<evidence type="ECO:0000256" key="1">
    <source>
        <dbReference type="ARBA" id="ARBA00022737"/>
    </source>
</evidence>
<dbReference type="Proteomes" id="UP000316621">
    <property type="component" value="Chromosome 4"/>
</dbReference>